<sequence>MAEPQDYDVRDFAMILNQLPDWMPISKAYHFAPGTISNWTYSCEREHMVDWFLSQATNGGGSYTRDNPNRSAKRTYNRLSNSGSILWINEALGADRERVKEAAHAAGEVTDHRARCKIVREYFPWDSVLELVNQYLLNNPNQKPVSRNRKMTRMARDARRRK</sequence>
<gene>
    <name evidence="2" type="ORF">EZJ44_03115</name>
</gene>
<evidence type="ECO:0000313" key="3">
    <source>
        <dbReference type="Proteomes" id="UP000293036"/>
    </source>
</evidence>
<keyword evidence="3" id="KW-1185">Reference proteome</keyword>
<dbReference type="AlphaFoldDB" id="A0A4Q9V1E4"/>
<organism evidence="2 3">
    <name type="scientific">Arcanobacterium bovis</name>
    <dbReference type="NCBI Taxonomy" id="2529275"/>
    <lineage>
        <taxon>Bacteria</taxon>
        <taxon>Bacillati</taxon>
        <taxon>Actinomycetota</taxon>
        <taxon>Actinomycetes</taxon>
        <taxon>Actinomycetales</taxon>
        <taxon>Actinomycetaceae</taxon>
        <taxon>Arcanobacterium</taxon>
    </lineage>
</organism>
<feature type="region of interest" description="Disordered" evidence="1">
    <location>
        <begin position="142"/>
        <end position="162"/>
    </location>
</feature>
<reference evidence="2 3" key="1">
    <citation type="submission" date="2019-02" db="EMBL/GenBank/DDBJ databases">
        <title>Arcanobacterium bovis sp. nov., isolated from the milk of a cow with mastitis.</title>
        <authorList>
            <person name="Sammra O."/>
            <person name="Foster G."/>
            <person name="Hassan A."/>
            <person name="Alssahen M."/>
            <person name="Laemmler C."/>
            <person name="Borowiak M."/>
            <person name="Malorny B."/>
            <person name="Abdulmawjood A."/>
        </authorList>
    </citation>
    <scope>NUCLEOTIDE SEQUENCE [LARGE SCALE GENOMIC DNA]</scope>
    <source>
        <strain evidence="2 3">C605018/01/1</strain>
    </source>
</reference>
<protein>
    <submittedName>
        <fullName evidence="2">Uncharacterized protein</fullName>
    </submittedName>
</protein>
<evidence type="ECO:0000313" key="2">
    <source>
        <dbReference type="EMBL" id="TBW22901.1"/>
    </source>
</evidence>
<feature type="compositionally biased region" description="Basic residues" evidence="1">
    <location>
        <begin position="146"/>
        <end position="162"/>
    </location>
</feature>
<proteinExistence type="predicted"/>
<dbReference type="OrthoDB" id="70526at2"/>
<dbReference type="Proteomes" id="UP000293036">
    <property type="component" value="Unassembled WGS sequence"/>
</dbReference>
<name>A0A4Q9V1E4_9ACTO</name>
<dbReference type="RefSeq" id="WP_131280006.1">
    <property type="nucleotide sequence ID" value="NZ_JBHSLR010000009.1"/>
</dbReference>
<comment type="caution">
    <text evidence="2">The sequence shown here is derived from an EMBL/GenBank/DDBJ whole genome shotgun (WGS) entry which is preliminary data.</text>
</comment>
<evidence type="ECO:0000256" key="1">
    <source>
        <dbReference type="SAM" id="MobiDB-lite"/>
    </source>
</evidence>
<dbReference type="EMBL" id="SJDT01000002">
    <property type="protein sequence ID" value="TBW22901.1"/>
    <property type="molecule type" value="Genomic_DNA"/>
</dbReference>
<accession>A0A4Q9V1E4</accession>